<comment type="caution">
    <text evidence="12">The sequence shown here is derived from an EMBL/GenBank/DDBJ whole genome shotgun (WGS) entry which is preliminary data.</text>
</comment>
<dbReference type="InterPro" id="IPR041846">
    <property type="entry name" value="ENL_dom"/>
</dbReference>
<dbReference type="GO" id="GO:0005886">
    <property type="term" value="C:plasma membrane"/>
    <property type="evidence" value="ECO:0007669"/>
    <property type="project" value="UniProtKB-SubCell"/>
</dbReference>
<dbReference type="InterPro" id="IPR039391">
    <property type="entry name" value="Phytocyanin-like"/>
</dbReference>
<keyword evidence="3" id="KW-0336">GPI-anchor</keyword>
<dbReference type="EMBL" id="VAHF01000003">
    <property type="protein sequence ID" value="TXG67859.1"/>
    <property type="molecule type" value="Genomic_DNA"/>
</dbReference>
<evidence type="ECO:0000313" key="13">
    <source>
        <dbReference type="Proteomes" id="UP000323000"/>
    </source>
</evidence>
<name>A0A5C7IFT3_9ROSI</name>
<comment type="subcellular location">
    <subcellularLocation>
        <location evidence="1">Cell membrane</location>
        <topology evidence="1">Lipid-anchor</topology>
        <topology evidence="1">GPI-anchor</topology>
    </subcellularLocation>
</comment>
<dbReference type="InterPro" id="IPR003245">
    <property type="entry name" value="Phytocyanin_dom"/>
</dbReference>
<evidence type="ECO:0000313" key="12">
    <source>
        <dbReference type="EMBL" id="TXG67859.1"/>
    </source>
</evidence>
<accession>A0A5C7IFT3</accession>
<reference evidence="13" key="1">
    <citation type="journal article" date="2019" name="Gigascience">
        <title>De novo genome assembly of the endangered Acer yangbiense, a plant species with extremely small populations endemic to Yunnan Province, China.</title>
        <authorList>
            <person name="Yang J."/>
            <person name="Wariss H.M."/>
            <person name="Tao L."/>
            <person name="Zhang R."/>
            <person name="Yun Q."/>
            <person name="Hollingsworth P."/>
            <person name="Dao Z."/>
            <person name="Luo G."/>
            <person name="Guo H."/>
            <person name="Ma Y."/>
            <person name="Sun W."/>
        </authorList>
    </citation>
    <scope>NUCLEOTIDE SEQUENCE [LARGE SCALE GENOMIC DNA]</scope>
    <source>
        <strain evidence="13">cv. Malutang</strain>
    </source>
</reference>
<keyword evidence="5" id="KW-0472">Membrane</keyword>
<evidence type="ECO:0000256" key="7">
    <source>
        <dbReference type="ARBA" id="ARBA00023180"/>
    </source>
</evidence>
<dbReference type="PANTHER" id="PTHR33021:SF253">
    <property type="entry name" value="EARLY NODULIN-LIKE PROTEIN 9"/>
    <property type="match status" value="1"/>
</dbReference>
<dbReference type="OrthoDB" id="691587at2759"/>
<dbReference type="SUPFAM" id="SSF49503">
    <property type="entry name" value="Cupredoxins"/>
    <property type="match status" value="1"/>
</dbReference>
<organism evidence="12 13">
    <name type="scientific">Acer yangbiense</name>
    <dbReference type="NCBI Taxonomy" id="1000413"/>
    <lineage>
        <taxon>Eukaryota</taxon>
        <taxon>Viridiplantae</taxon>
        <taxon>Streptophyta</taxon>
        <taxon>Embryophyta</taxon>
        <taxon>Tracheophyta</taxon>
        <taxon>Spermatophyta</taxon>
        <taxon>Magnoliopsida</taxon>
        <taxon>eudicotyledons</taxon>
        <taxon>Gunneridae</taxon>
        <taxon>Pentapetalae</taxon>
        <taxon>rosids</taxon>
        <taxon>malvids</taxon>
        <taxon>Sapindales</taxon>
        <taxon>Sapindaceae</taxon>
        <taxon>Hippocastanoideae</taxon>
        <taxon>Acereae</taxon>
        <taxon>Acer</taxon>
    </lineage>
</organism>
<evidence type="ECO:0000256" key="6">
    <source>
        <dbReference type="ARBA" id="ARBA00023157"/>
    </source>
</evidence>
<keyword evidence="8" id="KW-0449">Lipoprotein</keyword>
<evidence type="ECO:0000256" key="10">
    <source>
        <dbReference type="SAM" id="MobiDB-lite"/>
    </source>
</evidence>
<dbReference type="PROSITE" id="PS51485">
    <property type="entry name" value="PHYTOCYANIN"/>
    <property type="match status" value="1"/>
</dbReference>
<dbReference type="PANTHER" id="PTHR33021">
    <property type="entry name" value="BLUE COPPER PROTEIN"/>
    <property type="match status" value="1"/>
</dbReference>
<dbReference type="GO" id="GO:0098552">
    <property type="term" value="C:side of membrane"/>
    <property type="evidence" value="ECO:0007669"/>
    <property type="project" value="UniProtKB-KW"/>
</dbReference>
<protein>
    <recommendedName>
        <fullName evidence="11">Phytocyanin domain-containing protein</fullName>
    </recommendedName>
</protein>
<feature type="region of interest" description="Disordered" evidence="10">
    <location>
        <begin position="198"/>
        <end position="235"/>
    </location>
</feature>
<gene>
    <name evidence="12" type="ORF">EZV62_009134</name>
</gene>
<evidence type="ECO:0000256" key="9">
    <source>
        <dbReference type="ARBA" id="ARBA00035011"/>
    </source>
</evidence>
<keyword evidence="2" id="KW-1003">Cell membrane</keyword>
<keyword evidence="6" id="KW-1015">Disulfide bond</keyword>
<dbReference type="Gene3D" id="2.60.40.420">
    <property type="entry name" value="Cupredoxins - blue copper proteins"/>
    <property type="match status" value="1"/>
</dbReference>
<evidence type="ECO:0000256" key="1">
    <source>
        <dbReference type="ARBA" id="ARBA00004609"/>
    </source>
</evidence>
<dbReference type="FunFam" id="2.60.40.420:FF:000010">
    <property type="entry name" value="Early nodulin-like protein 1"/>
    <property type="match status" value="1"/>
</dbReference>
<keyword evidence="7" id="KW-0325">Glycoprotein</keyword>
<proteinExistence type="inferred from homology"/>
<dbReference type="CDD" id="cd11019">
    <property type="entry name" value="OsENODL1_like"/>
    <property type="match status" value="1"/>
</dbReference>
<evidence type="ECO:0000256" key="2">
    <source>
        <dbReference type="ARBA" id="ARBA00022475"/>
    </source>
</evidence>
<evidence type="ECO:0000256" key="5">
    <source>
        <dbReference type="ARBA" id="ARBA00023136"/>
    </source>
</evidence>
<comment type="similarity">
    <text evidence="9">Belongs to the early nodulin-like (ENODL) family.</text>
</comment>
<dbReference type="Pfam" id="PF02298">
    <property type="entry name" value="Cu_bind_like"/>
    <property type="match status" value="1"/>
</dbReference>
<evidence type="ECO:0000256" key="4">
    <source>
        <dbReference type="ARBA" id="ARBA00022729"/>
    </source>
</evidence>
<dbReference type="GO" id="GO:0009055">
    <property type="term" value="F:electron transfer activity"/>
    <property type="evidence" value="ECO:0007669"/>
    <property type="project" value="InterPro"/>
</dbReference>
<dbReference type="InterPro" id="IPR008972">
    <property type="entry name" value="Cupredoxin"/>
</dbReference>
<evidence type="ECO:0000256" key="8">
    <source>
        <dbReference type="ARBA" id="ARBA00023288"/>
    </source>
</evidence>
<dbReference type="Proteomes" id="UP000323000">
    <property type="component" value="Chromosome 3"/>
</dbReference>
<keyword evidence="4" id="KW-0732">Signal</keyword>
<sequence>MRIDLIPAYLGPSLPRAKANVDLIIARSHFAPGGKQAEVFRSIMASLMSLILDGDQYQKRKRGGGAAYHALGFLCVMLFIQKSCATTQFLVGGKGNWGGPTHNSTVNYNQWAESQRFQIGDSLVFNYHSGPDSVLQVTREAYTNCSTTDTPMANFTDGHTVFTFNRSGAFYFISGNEDNCKNNEKLVVVILADRSQHNSNQTNIAPSPAPAGEDSPSSGTVEINPTPAPKSPPNAASYNSISLAGSIIGAVFAASSLALAF</sequence>
<keyword evidence="13" id="KW-1185">Reference proteome</keyword>
<dbReference type="AlphaFoldDB" id="A0A5C7IFT3"/>
<evidence type="ECO:0000256" key="3">
    <source>
        <dbReference type="ARBA" id="ARBA00022622"/>
    </source>
</evidence>
<evidence type="ECO:0000259" key="11">
    <source>
        <dbReference type="PROSITE" id="PS51485"/>
    </source>
</evidence>
<feature type="domain" description="Phytocyanin" evidence="11">
    <location>
        <begin position="87"/>
        <end position="192"/>
    </location>
</feature>